<organism evidence="4 5">
    <name type="scientific">Sphingobacterium kitahiroshimense</name>
    <dbReference type="NCBI Taxonomy" id="470446"/>
    <lineage>
        <taxon>Bacteria</taxon>
        <taxon>Pseudomonadati</taxon>
        <taxon>Bacteroidota</taxon>
        <taxon>Sphingobacteriia</taxon>
        <taxon>Sphingobacteriales</taxon>
        <taxon>Sphingobacteriaceae</taxon>
        <taxon>Sphingobacterium</taxon>
    </lineage>
</organism>
<dbReference type="PANTHER" id="PTHR30273">
    <property type="entry name" value="PERIPLASMIC SIGNAL SENSOR AND SIGMA FACTOR ACTIVATOR FECR-RELATED"/>
    <property type="match status" value="1"/>
</dbReference>
<dbReference type="RefSeq" id="WP_346583416.1">
    <property type="nucleotide sequence ID" value="NZ_JBDJNQ010000019.1"/>
</dbReference>
<name>A0ABV0C0I1_9SPHI</name>
<dbReference type="PANTHER" id="PTHR30273:SF2">
    <property type="entry name" value="PROTEIN FECR"/>
    <property type="match status" value="1"/>
</dbReference>
<gene>
    <name evidence="4" type="ORF">ABE541_24995</name>
</gene>
<feature type="domain" description="Protein FecR C-terminal" evidence="3">
    <location>
        <begin position="251"/>
        <end position="319"/>
    </location>
</feature>
<sequence>MKRRIFESLIYRYQQNKATKAERMLVDRWYETLDREEIPESVIDEVQLWNRIQQQIENKTPQKSSIRKMVYWIGSVAATLLFCFGILFWKNQTALDTVKQEVNVKPGYRIFETGVAQRKKVLLADGSTIILNARSKIKLDTVSYDRKDRVVELLAGEAFFEVKKDSTKAFVVNTQQLQTKVLGTSFTVKNYRESDEISVSVFTGKVQVAADNKSLGTLERGGQIRYTKNNHSSNQETFDLTIRNSWIEGKIYLKQSSFAELALAVKNIYNVDLKAGDDQIARQRYSMPISKQFSWSATLESIKAVHHNKSRKEGSTVHIY</sequence>
<reference evidence="4 5" key="1">
    <citation type="submission" date="2024-04" db="EMBL/GenBank/DDBJ databases">
        <title>WGS of bacteria from Torrens River.</title>
        <authorList>
            <person name="Wyrsch E.R."/>
            <person name="Drigo B."/>
        </authorList>
    </citation>
    <scope>NUCLEOTIDE SEQUENCE [LARGE SCALE GENOMIC DNA]</scope>
    <source>
        <strain evidence="4 5">TWI391</strain>
    </source>
</reference>
<dbReference type="InterPro" id="IPR006860">
    <property type="entry name" value="FecR"/>
</dbReference>
<comment type="caution">
    <text evidence="4">The sequence shown here is derived from an EMBL/GenBank/DDBJ whole genome shotgun (WGS) entry which is preliminary data.</text>
</comment>
<keyword evidence="1" id="KW-0472">Membrane</keyword>
<keyword evidence="1" id="KW-0812">Transmembrane</keyword>
<evidence type="ECO:0000313" key="5">
    <source>
        <dbReference type="Proteomes" id="UP001409291"/>
    </source>
</evidence>
<dbReference type="Gene3D" id="3.55.50.30">
    <property type="match status" value="1"/>
</dbReference>
<feature type="domain" description="FecR protein" evidence="2">
    <location>
        <begin position="112"/>
        <end position="207"/>
    </location>
</feature>
<feature type="transmembrane region" description="Helical" evidence="1">
    <location>
        <begin position="69"/>
        <end position="89"/>
    </location>
</feature>
<dbReference type="InterPro" id="IPR012373">
    <property type="entry name" value="Ferrdict_sens_TM"/>
</dbReference>
<dbReference type="Pfam" id="PF16344">
    <property type="entry name" value="FecR_C"/>
    <property type="match status" value="1"/>
</dbReference>
<proteinExistence type="predicted"/>
<evidence type="ECO:0000313" key="4">
    <source>
        <dbReference type="EMBL" id="MEN5380541.1"/>
    </source>
</evidence>
<accession>A0ABV0C0I1</accession>
<keyword evidence="5" id="KW-1185">Reference proteome</keyword>
<dbReference type="Gene3D" id="2.60.120.1440">
    <property type="match status" value="1"/>
</dbReference>
<evidence type="ECO:0000259" key="2">
    <source>
        <dbReference type="Pfam" id="PF04773"/>
    </source>
</evidence>
<evidence type="ECO:0000259" key="3">
    <source>
        <dbReference type="Pfam" id="PF16344"/>
    </source>
</evidence>
<evidence type="ECO:0000256" key="1">
    <source>
        <dbReference type="SAM" id="Phobius"/>
    </source>
</evidence>
<dbReference type="PIRSF" id="PIRSF018266">
    <property type="entry name" value="FecR"/>
    <property type="match status" value="1"/>
</dbReference>
<keyword evidence="1" id="KW-1133">Transmembrane helix</keyword>
<dbReference type="InterPro" id="IPR032508">
    <property type="entry name" value="FecR_C"/>
</dbReference>
<dbReference type="EMBL" id="JBDJNQ010000019">
    <property type="protein sequence ID" value="MEN5380541.1"/>
    <property type="molecule type" value="Genomic_DNA"/>
</dbReference>
<protein>
    <submittedName>
        <fullName evidence="4">FecR domain-containing protein</fullName>
    </submittedName>
</protein>
<dbReference type="Pfam" id="PF04773">
    <property type="entry name" value="FecR"/>
    <property type="match status" value="1"/>
</dbReference>
<dbReference type="Proteomes" id="UP001409291">
    <property type="component" value="Unassembled WGS sequence"/>
</dbReference>